<dbReference type="AlphaFoldDB" id="A0AAN6ZTC3"/>
<dbReference type="InterPro" id="IPR027417">
    <property type="entry name" value="P-loop_NTPase"/>
</dbReference>
<keyword evidence="3" id="KW-1185">Reference proteome</keyword>
<dbReference type="SUPFAM" id="SSF52540">
    <property type="entry name" value="P-loop containing nucleoside triphosphate hydrolases"/>
    <property type="match status" value="1"/>
</dbReference>
<dbReference type="Proteomes" id="UP001302745">
    <property type="component" value="Unassembled WGS sequence"/>
</dbReference>
<protein>
    <submittedName>
        <fullName evidence="2">Uncharacterized protein</fullName>
    </submittedName>
</protein>
<organism evidence="2 3">
    <name type="scientific">Chaetomidium leptoderma</name>
    <dbReference type="NCBI Taxonomy" id="669021"/>
    <lineage>
        <taxon>Eukaryota</taxon>
        <taxon>Fungi</taxon>
        <taxon>Dikarya</taxon>
        <taxon>Ascomycota</taxon>
        <taxon>Pezizomycotina</taxon>
        <taxon>Sordariomycetes</taxon>
        <taxon>Sordariomycetidae</taxon>
        <taxon>Sordariales</taxon>
        <taxon>Chaetomiaceae</taxon>
        <taxon>Chaetomidium</taxon>
    </lineage>
</organism>
<name>A0AAN6ZTC3_9PEZI</name>
<evidence type="ECO:0000313" key="2">
    <source>
        <dbReference type="EMBL" id="KAK4149513.1"/>
    </source>
</evidence>
<comment type="caution">
    <text evidence="2">The sequence shown here is derived from an EMBL/GenBank/DDBJ whole genome shotgun (WGS) entry which is preliminary data.</text>
</comment>
<reference evidence="2" key="1">
    <citation type="journal article" date="2023" name="Mol. Phylogenet. Evol.">
        <title>Genome-scale phylogeny and comparative genomics of the fungal order Sordariales.</title>
        <authorList>
            <person name="Hensen N."/>
            <person name="Bonometti L."/>
            <person name="Westerberg I."/>
            <person name="Brannstrom I.O."/>
            <person name="Guillou S."/>
            <person name="Cros-Aarteil S."/>
            <person name="Calhoun S."/>
            <person name="Haridas S."/>
            <person name="Kuo A."/>
            <person name="Mondo S."/>
            <person name="Pangilinan J."/>
            <person name="Riley R."/>
            <person name="LaButti K."/>
            <person name="Andreopoulos B."/>
            <person name="Lipzen A."/>
            <person name="Chen C."/>
            <person name="Yan M."/>
            <person name="Daum C."/>
            <person name="Ng V."/>
            <person name="Clum A."/>
            <person name="Steindorff A."/>
            <person name="Ohm R.A."/>
            <person name="Martin F."/>
            <person name="Silar P."/>
            <person name="Natvig D.O."/>
            <person name="Lalanne C."/>
            <person name="Gautier V."/>
            <person name="Ament-Velasquez S.L."/>
            <person name="Kruys A."/>
            <person name="Hutchinson M.I."/>
            <person name="Powell A.J."/>
            <person name="Barry K."/>
            <person name="Miller A.N."/>
            <person name="Grigoriev I.V."/>
            <person name="Debuchy R."/>
            <person name="Gladieux P."/>
            <person name="Hiltunen Thoren M."/>
            <person name="Johannesson H."/>
        </authorList>
    </citation>
    <scope>NUCLEOTIDE SEQUENCE</scope>
    <source>
        <strain evidence="2">CBS 538.74</strain>
    </source>
</reference>
<dbReference type="EMBL" id="MU857151">
    <property type="protein sequence ID" value="KAK4149513.1"/>
    <property type="molecule type" value="Genomic_DNA"/>
</dbReference>
<proteinExistence type="predicted"/>
<reference evidence="2" key="2">
    <citation type="submission" date="2023-05" db="EMBL/GenBank/DDBJ databases">
        <authorList>
            <consortium name="Lawrence Berkeley National Laboratory"/>
            <person name="Steindorff A."/>
            <person name="Hensen N."/>
            <person name="Bonometti L."/>
            <person name="Westerberg I."/>
            <person name="Brannstrom I.O."/>
            <person name="Guillou S."/>
            <person name="Cros-Aarteil S."/>
            <person name="Calhoun S."/>
            <person name="Haridas S."/>
            <person name="Kuo A."/>
            <person name="Mondo S."/>
            <person name="Pangilinan J."/>
            <person name="Riley R."/>
            <person name="Labutti K."/>
            <person name="Andreopoulos B."/>
            <person name="Lipzen A."/>
            <person name="Chen C."/>
            <person name="Yanf M."/>
            <person name="Daum C."/>
            <person name="Ng V."/>
            <person name="Clum A."/>
            <person name="Ohm R."/>
            <person name="Martin F."/>
            <person name="Silar P."/>
            <person name="Natvig D."/>
            <person name="Lalanne C."/>
            <person name="Gautier V."/>
            <person name="Ament-Velasquez S.L."/>
            <person name="Kruys A."/>
            <person name="Hutchinson M.I."/>
            <person name="Powell A.J."/>
            <person name="Barry K."/>
            <person name="Miller A.N."/>
            <person name="Grigoriev I.V."/>
            <person name="Debuchy R."/>
            <person name="Gladieux P."/>
            <person name="Thoren M.H."/>
            <person name="Johannesson H."/>
        </authorList>
    </citation>
    <scope>NUCLEOTIDE SEQUENCE</scope>
    <source>
        <strain evidence="2">CBS 538.74</strain>
    </source>
</reference>
<sequence length="258" mass="29038">MLLRVRTMFRKLRCGGSKPAPSPPTTTVETDDPSPRAIHMSEVRREDIRRPPTKPRRAASQSILILVADAKGATDYSHLFRLLQRETDFGCEFDGHDEFDTTYFCDDYTYEVFFHKATGAYGSAWLDHMQHAFLVLTYDASSRESWDEVVAQYEIMRSQCEDGDFPFLATMIAAMGEGEGSVSHEEAETFASQRACLFVKFSPVTGRGVCKAIGSLVELAHGARDQHFSDQDLRSEGPGMAAYRERIRKRSEAIVALF</sequence>
<evidence type="ECO:0000256" key="1">
    <source>
        <dbReference type="SAM" id="MobiDB-lite"/>
    </source>
</evidence>
<gene>
    <name evidence="2" type="ORF">C8A00DRAFT_37885</name>
</gene>
<evidence type="ECO:0000313" key="3">
    <source>
        <dbReference type="Proteomes" id="UP001302745"/>
    </source>
</evidence>
<accession>A0AAN6ZTC3</accession>
<feature type="region of interest" description="Disordered" evidence="1">
    <location>
        <begin position="13"/>
        <end position="37"/>
    </location>
</feature>
<dbReference type="Gene3D" id="3.40.50.300">
    <property type="entry name" value="P-loop containing nucleotide triphosphate hydrolases"/>
    <property type="match status" value="1"/>
</dbReference>